<dbReference type="InterPro" id="IPR011008">
    <property type="entry name" value="Dimeric_a/b-barrel"/>
</dbReference>
<gene>
    <name evidence="3" type="ORF">M9978_19510</name>
</gene>
<dbReference type="Proteomes" id="UP001139451">
    <property type="component" value="Unassembled WGS sequence"/>
</dbReference>
<dbReference type="PANTHER" id="PTHR21017:SF17">
    <property type="entry name" value="PROTEIN NIPSNAP"/>
    <property type="match status" value="1"/>
</dbReference>
<sequence>MIIEARTYTLKIGKVADYLALYRAEGLEPQRRHLGQPYGYYSTETGALNQIVHLWAYADANDRAAKRAALYADREWQAVVPKLFELIERMESAILNPAFFVEPQACKIVA</sequence>
<dbReference type="InterPro" id="IPR051557">
    <property type="entry name" value="NipSnap_domain"/>
</dbReference>
<dbReference type="InterPro" id="IPR012577">
    <property type="entry name" value="NIPSNAP"/>
</dbReference>
<dbReference type="EMBL" id="JAMLDX010000020">
    <property type="protein sequence ID" value="MCP3732616.1"/>
    <property type="molecule type" value="Genomic_DNA"/>
</dbReference>
<dbReference type="SUPFAM" id="SSF54909">
    <property type="entry name" value="Dimeric alpha+beta barrel"/>
    <property type="match status" value="1"/>
</dbReference>
<accession>A0A9X2HJZ2</accession>
<dbReference type="Pfam" id="PF07978">
    <property type="entry name" value="NIPSNAP"/>
    <property type="match status" value="1"/>
</dbReference>
<reference evidence="3" key="1">
    <citation type="submission" date="2022-05" db="EMBL/GenBank/DDBJ databases">
        <title>Sphingomonas sp. strain MG17 Genome sequencing and assembly.</title>
        <authorList>
            <person name="Kim I."/>
        </authorList>
    </citation>
    <scope>NUCLEOTIDE SEQUENCE</scope>
    <source>
        <strain evidence="3">MG17</strain>
    </source>
</reference>
<keyword evidence="4" id="KW-1185">Reference proteome</keyword>
<organism evidence="3 4">
    <name type="scientific">Sphingomonas tagetis</name>
    <dbReference type="NCBI Taxonomy" id="2949092"/>
    <lineage>
        <taxon>Bacteria</taxon>
        <taxon>Pseudomonadati</taxon>
        <taxon>Pseudomonadota</taxon>
        <taxon>Alphaproteobacteria</taxon>
        <taxon>Sphingomonadales</taxon>
        <taxon>Sphingomonadaceae</taxon>
        <taxon>Sphingomonas</taxon>
    </lineage>
</organism>
<evidence type="ECO:0000259" key="2">
    <source>
        <dbReference type="Pfam" id="PF07978"/>
    </source>
</evidence>
<evidence type="ECO:0000256" key="1">
    <source>
        <dbReference type="ARBA" id="ARBA00005291"/>
    </source>
</evidence>
<dbReference type="PANTHER" id="PTHR21017">
    <property type="entry name" value="NIPSNAP-RELATED"/>
    <property type="match status" value="1"/>
</dbReference>
<comment type="similarity">
    <text evidence="1">Belongs to the NipSnap family.</text>
</comment>
<dbReference type="AlphaFoldDB" id="A0A9X2HJZ2"/>
<protein>
    <submittedName>
        <fullName evidence="3">NIPSNAP family protein</fullName>
    </submittedName>
</protein>
<comment type="caution">
    <text evidence="3">The sequence shown here is derived from an EMBL/GenBank/DDBJ whole genome shotgun (WGS) entry which is preliminary data.</text>
</comment>
<evidence type="ECO:0000313" key="3">
    <source>
        <dbReference type="EMBL" id="MCP3732616.1"/>
    </source>
</evidence>
<name>A0A9X2HJZ2_9SPHN</name>
<proteinExistence type="inferred from homology"/>
<feature type="domain" description="NIPSNAP" evidence="2">
    <location>
        <begin position="4"/>
        <end position="100"/>
    </location>
</feature>
<dbReference type="RefSeq" id="WP_254296200.1">
    <property type="nucleotide sequence ID" value="NZ_JAMLDX010000020.1"/>
</dbReference>
<dbReference type="Gene3D" id="3.30.70.100">
    <property type="match status" value="1"/>
</dbReference>
<evidence type="ECO:0000313" key="4">
    <source>
        <dbReference type="Proteomes" id="UP001139451"/>
    </source>
</evidence>